<dbReference type="GO" id="GO:0033072">
    <property type="term" value="P:vancomycin biosynthetic process"/>
    <property type="evidence" value="ECO:0007669"/>
    <property type="project" value="UniProtKB-ARBA"/>
</dbReference>
<accession>A0A2U8W2K6</accession>
<dbReference type="PANTHER" id="PTHR48050:SF13">
    <property type="entry name" value="STEROL 3-BETA-GLUCOSYLTRANSFERASE UGT80A2"/>
    <property type="match status" value="1"/>
</dbReference>
<protein>
    <submittedName>
        <fullName evidence="3">Glycosyl transferase</fullName>
    </submittedName>
</protein>
<dbReference type="OrthoDB" id="9805366at2"/>
<dbReference type="CDD" id="cd03784">
    <property type="entry name" value="GT1_Gtf-like"/>
    <property type="match status" value="1"/>
</dbReference>
<dbReference type="Gene3D" id="3.40.50.2000">
    <property type="entry name" value="Glycogen Phosphorylase B"/>
    <property type="match status" value="2"/>
</dbReference>
<dbReference type="PANTHER" id="PTHR48050">
    <property type="entry name" value="STEROL 3-BETA-GLUCOSYLTRANSFERASE"/>
    <property type="match status" value="1"/>
</dbReference>
<reference evidence="4" key="1">
    <citation type="submission" date="2018-05" db="EMBL/GenBank/DDBJ databases">
        <title>Complete Genome Sequence of Methylobacterium sp. 17SD2-17.</title>
        <authorList>
            <person name="Srinivasan S."/>
        </authorList>
    </citation>
    <scope>NUCLEOTIDE SEQUENCE [LARGE SCALE GENOMIC DNA]</scope>
    <source>
        <strain evidence="4">17SD2-17</strain>
    </source>
</reference>
<keyword evidence="4" id="KW-1185">Reference proteome</keyword>
<evidence type="ECO:0000313" key="4">
    <source>
        <dbReference type="Proteomes" id="UP000245926"/>
    </source>
</evidence>
<dbReference type="RefSeq" id="WP_109888372.1">
    <property type="nucleotide sequence ID" value="NZ_CP029550.1"/>
</dbReference>
<proteinExistence type="predicted"/>
<dbReference type="GO" id="GO:0005975">
    <property type="term" value="P:carbohydrate metabolic process"/>
    <property type="evidence" value="ECO:0007669"/>
    <property type="project" value="InterPro"/>
</dbReference>
<evidence type="ECO:0000259" key="1">
    <source>
        <dbReference type="Pfam" id="PF03033"/>
    </source>
</evidence>
<dbReference type="InterPro" id="IPR004276">
    <property type="entry name" value="GlycoTrans_28_N"/>
</dbReference>
<dbReference type="InterPro" id="IPR050426">
    <property type="entry name" value="Glycosyltransferase_28"/>
</dbReference>
<dbReference type="Proteomes" id="UP000245926">
    <property type="component" value="Chromosome"/>
</dbReference>
<dbReference type="GO" id="GO:0016758">
    <property type="term" value="F:hexosyltransferase activity"/>
    <property type="evidence" value="ECO:0007669"/>
    <property type="project" value="InterPro"/>
</dbReference>
<dbReference type="KEGG" id="mets:DK389_06975"/>
<dbReference type="SUPFAM" id="SSF53756">
    <property type="entry name" value="UDP-Glycosyltransferase/glycogen phosphorylase"/>
    <property type="match status" value="1"/>
</dbReference>
<evidence type="ECO:0000259" key="2">
    <source>
        <dbReference type="Pfam" id="PF06722"/>
    </source>
</evidence>
<dbReference type="AlphaFoldDB" id="A0A2U8W2K6"/>
<gene>
    <name evidence="3" type="ORF">DK389_06975</name>
</gene>
<feature type="domain" description="Erythromycin biosynthesis protein CIII-like C-terminal" evidence="2">
    <location>
        <begin position="293"/>
        <end position="398"/>
    </location>
</feature>
<dbReference type="Pfam" id="PF03033">
    <property type="entry name" value="Glyco_transf_28"/>
    <property type="match status" value="1"/>
</dbReference>
<feature type="domain" description="Glycosyltransferase family 28 N-terminal" evidence="1">
    <location>
        <begin position="3"/>
        <end position="85"/>
    </location>
</feature>
<dbReference type="InterPro" id="IPR002213">
    <property type="entry name" value="UDP_glucos_trans"/>
</dbReference>
<dbReference type="InterPro" id="IPR010610">
    <property type="entry name" value="EryCIII-like_C"/>
</dbReference>
<organism evidence="3 4">
    <name type="scientific">Methylobacterium durans</name>
    <dbReference type="NCBI Taxonomy" id="2202825"/>
    <lineage>
        <taxon>Bacteria</taxon>
        <taxon>Pseudomonadati</taxon>
        <taxon>Pseudomonadota</taxon>
        <taxon>Alphaproteobacteria</taxon>
        <taxon>Hyphomicrobiales</taxon>
        <taxon>Methylobacteriaceae</taxon>
        <taxon>Methylobacterium</taxon>
    </lineage>
</organism>
<sequence>MRVLLVAIGSHGDVLPFLALAAELDRRGHAVTLAAPAPFATMADRAGLAFHALGTCADYARFAAEPELWHPRRGVKAAFRYVSALTEPTFAWLAENWRPGEGIVVASTLGLGARVAQDKFGLPLVTVHVMPILVESRHAPPVLPGFPLPSFLPARFRHWLGRGADTYVIGPAVLPELNAFRARLGLPPVRRLRHWWNSPLRVLLTFADWFVPPQPDWPVQAVQVGFPLADRFGDADDLSPALEAFLEAGEPPLAFTYGSAMRQGRSFFHTAVRTCRRMGRRGVLLAPQEDQVPTELPPDVLHVRYAPFSRLLPRCASLVHHGGIGTVAQGLAAGIPQLVVPVAFDHFDEAQRLKSLGVGTALSRRRFTPRRASAEIRRMLAAPQVAQACATARQRMAGGDGVPAACDVMERLHPA</sequence>
<dbReference type="Pfam" id="PF06722">
    <property type="entry name" value="EryCIII-like_C"/>
    <property type="match status" value="1"/>
</dbReference>
<name>A0A2U8W2K6_9HYPH</name>
<dbReference type="GO" id="GO:0008194">
    <property type="term" value="F:UDP-glycosyltransferase activity"/>
    <property type="evidence" value="ECO:0007669"/>
    <property type="project" value="InterPro"/>
</dbReference>
<evidence type="ECO:0000313" key="3">
    <source>
        <dbReference type="EMBL" id="AWN40325.1"/>
    </source>
</evidence>
<keyword evidence="3" id="KW-0808">Transferase</keyword>
<dbReference type="EMBL" id="CP029550">
    <property type="protein sequence ID" value="AWN40325.1"/>
    <property type="molecule type" value="Genomic_DNA"/>
</dbReference>